<evidence type="ECO:0000313" key="5">
    <source>
        <dbReference type="Proteomes" id="UP000227088"/>
    </source>
</evidence>
<organism evidence="4 5">
    <name type="scientific">Oleispira antarctica</name>
    <dbReference type="NCBI Taxonomy" id="188908"/>
    <lineage>
        <taxon>Bacteria</taxon>
        <taxon>Pseudomonadati</taxon>
        <taxon>Pseudomonadota</taxon>
        <taxon>Gammaproteobacteria</taxon>
        <taxon>Oceanospirillales</taxon>
        <taxon>Oceanospirillaceae</taxon>
        <taxon>Oleispira</taxon>
    </lineage>
</organism>
<dbReference type="Gene3D" id="3.30.1330.200">
    <property type="match status" value="1"/>
</dbReference>
<dbReference type="Proteomes" id="UP000227088">
    <property type="component" value="Unassembled WGS sequence"/>
</dbReference>
<proteinExistence type="inferred from homology"/>
<dbReference type="EMBL" id="MABE01000574">
    <property type="protein sequence ID" value="OUS39302.1"/>
    <property type="molecule type" value="Genomic_DNA"/>
</dbReference>
<evidence type="ECO:0000313" key="4">
    <source>
        <dbReference type="EMBL" id="OUS39302.1"/>
    </source>
</evidence>
<dbReference type="PANTHER" id="PTHR35147:SF2">
    <property type="entry name" value="CHEMORECEPTOR GLUTAMINE DEAMIDASE CHED-RELATED"/>
    <property type="match status" value="1"/>
</dbReference>
<dbReference type="GO" id="GO:0006935">
    <property type="term" value="P:chemotaxis"/>
    <property type="evidence" value="ECO:0007669"/>
    <property type="project" value="UniProtKB-UniRule"/>
</dbReference>
<keyword evidence="2 3" id="KW-0378">Hydrolase</keyword>
<name>A0A1Y5HW29_OLEAN</name>
<reference evidence="5" key="1">
    <citation type="journal article" date="2017" name="Proc. Natl. Acad. Sci. U.S.A.">
        <title>Simulation of Deepwater Horizon oil plume reveals substrate specialization within a complex community of hydrocarbon degraders.</title>
        <authorList>
            <person name="Hu P."/>
            <person name="Dubinsky E.A."/>
            <person name="Probst A.J."/>
            <person name="Wang J."/>
            <person name="Sieber C.M.K."/>
            <person name="Tom L.M."/>
            <person name="Gardinali P."/>
            <person name="Banfield J.F."/>
            <person name="Atlas R.M."/>
            <person name="Andersen G.L."/>
        </authorList>
    </citation>
    <scope>NUCLEOTIDE SEQUENCE [LARGE SCALE GENOMIC DNA]</scope>
</reference>
<comment type="function">
    <text evidence="3">Probably deamidates glutamine residues to glutamate on methyl-accepting chemotaxis receptors (MCPs), playing an important role in chemotaxis.</text>
</comment>
<dbReference type="InterPro" id="IPR011324">
    <property type="entry name" value="Cytotoxic_necrot_fac-like_cat"/>
</dbReference>
<dbReference type="CDD" id="cd16352">
    <property type="entry name" value="CheD"/>
    <property type="match status" value="1"/>
</dbReference>
<evidence type="ECO:0000256" key="3">
    <source>
        <dbReference type="HAMAP-Rule" id="MF_01440"/>
    </source>
</evidence>
<dbReference type="InterPro" id="IPR005659">
    <property type="entry name" value="Chemorcpt_Glu_NH3ase_CheD"/>
</dbReference>
<dbReference type="PANTHER" id="PTHR35147">
    <property type="entry name" value="CHEMORECEPTOR GLUTAMINE DEAMIDASE CHED-RELATED"/>
    <property type="match status" value="1"/>
</dbReference>
<accession>A0A1Y5HW29</accession>
<comment type="catalytic activity">
    <reaction evidence="3">
        <text>L-glutaminyl-[protein] + H2O = L-glutamyl-[protein] + NH4(+)</text>
        <dbReference type="Rhea" id="RHEA:16441"/>
        <dbReference type="Rhea" id="RHEA-COMP:10207"/>
        <dbReference type="Rhea" id="RHEA-COMP:10208"/>
        <dbReference type="ChEBI" id="CHEBI:15377"/>
        <dbReference type="ChEBI" id="CHEBI:28938"/>
        <dbReference type="ChEBI" id="CHEBI:29973"/>
        <dbReference type="ChEBI" id="CHEBI:30011"/>
        <dbReference type="EC" id="3.5.1.44"/>
    </reaction>
</comment>
<dbReference type="AlphaFoldDB" id="A0A1Y5HW29"/>
<sequence>MAALPSHLPPYKQPPLSHEFEHVNRYWDKVHGAWSAKILPGELYVSTHGEMISTVLGSCISVCIRDKNKGIGGMNHFMLPQNNEFSSESWGDNPATSASRYGNWAMEYLINAILKRGGEKKNFEVKVFGGGQMMAKMTDIGQKNILFVYKYLSDEQLKIEASDVGDVFARKVLYFPDTGNVKVRRIKDVKNDTIIRRETEYEKHVSVDEQSKPDANNIELF</sequence>
<dbReference type="GO" id="GO:0050568">
    <property type="term" value="F:protein-glutamine glutaminase activity"/>
    <property type="evidence" value="ECO:0007669"/>
    <property type="project" value="UniProtKB-UniRule"/>
</dbReference>
<dbReference type="HAMAP" id="MF_01440">
    <property type="entry name" value="CheD"/>
    <property type="match status" value="1"/>
</dbReference>
<dbReference type="EC" id="3.5.1.44" evidence="3"/>
<protein>
    <recommendedName>
        <fullName evidence="3">Probable chemoreceptor glutamine deamidase CheD</fullName>
        <ecNumber evidence="3">3.5.1.44</ecNumber>
    </recommendedName>
</protein>
<dbReference type="NCBIfam" id="NF010013">
    <property type="entry name" value="PRK13487.1"/>
    <property type="match status" value="1"/>
</dbReference>
<gene>
    <name evidence="3" type="primary">cheD</name>
    <name evidence="4" type="ORF">A9R00_09880</name>
</gene>
<comment type="similarity">
    <text evidence="3">Belongs to the CheD family.</text>
</comment>
<dbReference type="InterPro" id="IPR038592">
    <property type="entry name" value="CheD-like_sf"/>
</dbReference>
<evidence type="ECO:0000256" key="2">
    <source>
        <dbReference type="ARBA" id="ARBA00022801"/>
    </source>
</evidence>
<keyword evidence="1 3" id="KW-0145">Chemotaxis</keyword>
<evidence type="ECO:0000256" key="1">
    <source>
        <dbReference type="ARBA" id="ARBA00022500"/>
    </source>
</evidence>
<dbReference type="Pfam" id="PF03975">
    <property type="entry name" value="CheD"/>
    <property type="match status" value="1"/>
</dbReference>
<comment type="caution">
    <text evidence="4">The sequence shown here is derived from an EMBL/GenBank/DDBJ whole genome shotgun (WGS) entry which is preliminary data.</text>
</comment>
<dbReference type="SUPFAM" id="SSF64438">
    <property type="entry name" value="CNF1/YfiH-like putative cysteine hydrolases"/>
    <property type="match status" value="1"/>
</dbReference>